<evidence type="ECO:0000313" key="3">
    <source>
        <dbReference type="EMBL" id="TYL53652.1"/>
    </source>
</evidence>
<evidence type="ECO:0008006" key="5">
    <source>
        <dbReference type="Google" id="ProtNLM"/>
    </source>
</evidence>
<dbReference type="AlphaFoldDB" id="A0A5S4V3S0"/>
<dbReference type="Proteomes" id="UP000325243">
    <property type="component" value="Unassembled WGS sequence"/>
</dbReference>
<reference evidence="3 4" key="1">
    <citation type="submission" date="2019-08" db="EMBL/GenBank/DDBJ databases">
        <authorList>
            <person name="Hu J."/>
        </authorList>
    </citation>
    <scope>NUCLEOTIDE SEQUENCE [LARGE SCALE GENOMIC DNA]</scope>
    <source>
        <strain evidence="3 4">NEAU-184</strain>
    </source>
</reference>
<feature type="region of interest" description="Disordered" evidence="1">
    <location>
        <begin position="152"/>
        <end position="185"/>
    </location>
</feature>
<evidence type="ECO:0000256" key="2">
    <source>
        <dbReference type="SAM" id="SignalP"/>
    </source>
</evidence>
<protein>
    <recommendedName>
        <fullName evidence="5">DUF4352 domain-containing protein</fullName>
    </recommendedName>
</protein>
<feature type="chain" id="PRO_5024428587" description="DUF4352 domain-containing protein" evidence="2">
    <location>
        <begin position="38"/>
        <end position="193"/>
    </location>
</feature>
<dbReference type="RefSeq" id="WP_148733117.1">
    <property type="nucleotide sequence ID" value="NZ_VSSB01000001.1"/>
</dbReference>
<proteinExistence type="predicted"/>
<dbReference type="PROSITE" id="PS51318">
    <property type="entry name" value="TAT"/>
    <property type="match status" value="1"/>
</dbReference>
<organism evidence="3 4">
    <name type="scientific">Agromyces mariniharenae</name>
    <dbReference type="NCBI Taxonomy" id="2604423"/>
    <lineage>
        <taxon>Bacteria</taxon>
        <taxon>Bacillati</taxon>
        <taxon>Actinomycetota</taxon>
        <taxon>Actinomycetes</taxon>
        <taxon>Micrococcales</taxon>
        <taxon>Microbacteriaceae</taxon>
        <taxon>Agromyces</taxon>
    </lineage>
</organism>
<dbReference type="EMBL" id="VSSB01000001">
    <property type="protein sequence ID" value="TYL53652.1"/>
    <property type="molecule type" value="Genomic_DNA"/>
</dbReference>
<evidence type="ECO:0000313" key="4">
    <source>
        <dbReference type="Proteomes" id="UP000325243"/>
    </source>
</evidence>
<dbReference type="InterPro" id="IPR006311">
    <property type="entry name" value="TAT_signal"/>
</dbReference>
<feature type="signal peptide" evidence="2">
    <location>
        <begin position="1"/>
        <end position="37"/>
    </location>
</feature>
<keyword evidence="2" id="KW-0732">Signal</keyword>
<evidence type="ECO:0000256" key="1">
    <source>
        <dbReference type="SAM" id="MobiDB-lite"/>
    </source>
</evidence>
<sequence>MSDLEEQKTGVSRRTVAKAMAWSVPAIALAVPAPAYAASGGPPTIVVGDACKLPGNSCGDVFVKGYVFDVTITNNTGKTIFLYNQAGFEITFTEDNPDITLFFQAAIDATTGDVLTFPLELADGETIAIIMNAGENGNSANQSLNGSVSIPWGHTPTPPDPDNHPPAVDDFSFADTPPIQNPGCGVILPPDCG</sequence>
<comment type="caution">
    <text evidence="3">The sequence shown here is derived from an EMBL/GenBank/DDBJ whole genome shotgun (WGS) entry which is preliminary data.</text>
</comment>
<name>A0A5S4V3S0_9MICO</name>
<gene>
    <name evidence="3" type="ORF">FYC51_08350</name>
</gene>
<keyword evidence="4" id="KW-1185">Reference proteome</keyword>
<accession>A0A5S4V3S0</accession>